<dbReference type="Pfam" id="PF00501">
    <property type="entry name" value="AMP-binding"/>
    <property type="match status" value="1"/>
</dbReference>
<sequence length="437" mass="48248">MSVPSSPLIRDSAHPIAWRGGHAVDRERFLADVRAAATALPDNPHVINLCHDRYHFMVAFAAALLRGQLSLLPPSRAPEVIDEIADEYDAYCLSDGPIEGLNRPLHPLRLAKTHGPENIPHIANTQAAILIFTSGSTGRAQGYRKTWGQLVTGTTLALQRFGFDEHPQHLLATVPPQHMYGLESTVLYAMLGPNAVHAGHPFYPEDIRAALNHLPRPRTLVTTPIHLRAMTRAGLRWPAADALLCATAPLDGGLAFDAERLFEAPVHEIYGFTEAGAVASREPVRNPCWQLYEGMRLTRAGDDWQIEGPQLERPQTLSDRIEHDRDGCFALLGRKADLLNIAGKRTTLSELNHRLLSIEGVIDGCFIQPDPERERLAALVVAPTLDEAILLRLLARRMDPVFLPRPLVRLSALPRTDTGKLPRQALLSLIDRARLTA</sequence>
<keyword evidence="4" id="KW-1185">Reference proteome</keyword>
<dbReference type="PANTHER" id="PTHR43767">
    <property type="entry name" value="LONG-CHAIN-FATTY-ACID--COA LIGASE"/>
    <property type="match status" value="1"/>
</dbReference>
<dbReference type="InterPro" id="IPR000873">
    <property type="entry name" value="AMP-dep_synth/lig_dom"/>
</dbReference>
<dbReference type="InterPro" id="IPR042099">
    <property type="entry name" value="ANL_N_sf"/>
</dbReference>
<proteinExistence type="predicted"/>
<evidence type="ECO:0000259" key="2">
    <source>
        <dbReference type="Pfam" id="PF00501"/>
    </source>
</evidence>
<evidence type="ECO:0000256" key="1">
    <source>
        <dbReference type="ARBA" id="ARBA00022598"/>
    </source>
</evidence>
<dbReference type="OrthoDB" id="9787658at2"/>
<dbReference type="RefSeq" id="WP_065089509.1">
    <property type="nucleotide sequence ID" value="NZ_JQSG02000003.1"/>
</dbReference>
<gene>
    <name evidence="3" type="ORF">Thpro_021739</name>
</gene>
<dbReference type="GO" id="GO:0016874">
    <property type="term" value="F:ligase activity"/>
    <property type="evidence" value="ECO:0007669"/>
    <property type="project" value="UniProtKB-KW"/>
</dbReference>
<evidence type="ECO:0000313" key="4">
    <source>
        <dbReference type="Proteomes" id="UP000029273"/>
    </source>
</evidence>
<keyword evidence="1" id="KW-0436">Ligase</keyword>
<dbReference type="InterPro" id="IPR045851">
    <property type="entry name" value="AMP-bd_C_sf"/>
</dbReference>
<dbReference type="Proteomes" id="UP000029273">
    <property type="component" value="Unassembled WGS sequence"/>
</dbReference>
<dbReference type="AlphaFoldDB" id="A0A1A6C4C1"/>
<comment type="caution">
    <text evidence="3">The sequence shown here is derived from an EMBL/GenBank/DDBJ whole genome shotgun (WGS) entry which is preliminary data.</text>
</comment>
<name>A0A1A6C4C1_9GAMM</name>
<protein>
    <submittedName>
        <fullName evidence="3">Acyl-CoA synthetase</fullName>
    </submittedName>
</protein>
<dbReference type="EMBL" id="JQSG02000003">
    <property type="protein sequence ID" value="OBS09411.1"/>
    <property type="molecule type" value="Genomic_DNA"/>
</dbReference>
<feature type="domain" description="AMP-dependent synthetase/ligase" evidence="2">
    <location>
        <begin position="115"/>
        <end position="281"/>
    </location>
</feature>
<dbReference type="PANTHER" id="PTHR43767:SF8">
    <property type="entry name" value="LONG-CHAIN-FATTY-ACID--COA LIGASE"/>
    <property type="match status" value="1"/>
</dbReference>
<accession>A0A1A6C4C1</accession>
<dbReference type="Gene3D" id="3.40.50.12780">
    <property type="entry name" value="N-terminal domain of ligase-like"/>
    <property type="match status" value="1"/>
</dbReference>
<dbReference type="Gene3D" id="3.30.300.30">
    <property type="match status" value="1"/>
</dbReference>
<dbReference type="InterPro" id="IPR050237">
    <property type="entry name" value="ATP-dep_AMP-bd_enzyme"/>
</dbReference>
<reference evidence="3 4" key="1">
    <citation type="journal article" date="2014" name="Genome Announc.">
        <title>Draft Genome Sequence of the Iron-Oxidizing, Acidophilic, and Halotolerant 'Thiobacillus prosperus' Type Strain DSM 5130.</title>
        <authorList>
            <person name="Ossandon F.J."/>
            <person name="Cardenas J.P."/>
            <person name="Corbett M."/>
            <person name="Quatrini R."/>
            <person name="Holmes D.S."/>
            <person name="Watkin E."/>
        </authorList>
    </citation>
    <scope>NUCLEOTIDE SEQUENCE [LARGE SCALE GENOMIC DNA]</scope>
    <source>
        <strain evidence="3 4">DSM 5130</strain>
    </source>
</reference>
<evidence type="ECO:0000313" key="3">
    <source>
        <dbReference type="EMBL" id="OBS09411.1"/>
    </source>
</evidence>
<dbReference type="SUPFAM" id="SSF56801">
    <property type="entry name" value="Acetyl-CoA synthetase-like"/>
    <property type="match status" value="1"/>
</dbReference>
<organism evidence="3 4">
    <name type="scientific">Acidihalobacter prosperus</name>
    <dbReference type="NCBI Taxonomy" id="160660"/>
    <lineage>
        <taxon>Bacteria</taxon>
        <taxon>Pseudomonadati</taxon>
        <taxon>Pseudomonadota</taxon>
        <taxon>Gammaproteobacteria</taxon>
        <taxon>Chromatiales</taxon>
        <taxon>Ectothiorhodospiraceae</taxon>
        <taxon>Acidihalobacter</taxon>
    </lineage>
</organism>